<keyword evidence="2" id="KW-1185">Reference proteome</keyword>
<evidence type="ECO:0000313" key="1">
    <source>
        <dbReference type="EMBL" id="KAJ6044583.1"/>
    </source>
</evidence>
<evidence type="ECO:0000313" key="2">
    <source>
        <dbReference type="Proteomes" id="UP001219568"/>
    </source>
</evidence>
<organism evidence="1 2">
    <name type="scientific">Penicillium canescens</name>
    <dbReference type="NCBI Taxonomy" id="5083"/>
    <lineage>
        <taxon>Eukaryota</taxon>
        <taxon>Fungi</taxon>
        <taxon>Dikarya</taxon>
        <taxon>Ascomycota</taxon>
        <taxon>Pezizomycotina</taxon>
        <taxon>Eurotiomycetes</taxon>
        <taxon>Eurotiomycetidae</taxon>
        <taxon>Eurotiales</taxon>
        <taxon>Aspergillaceae</taxon>
        <taxon>Penicillium</taxon>
    </lineage>
</organism>
<dbReference type="Proteomes" id="UP001219568">
    <property type="component" value="Unassembled WGS sequence"/>
</dbReference>
<comment type="caution">
    <text evidence="1">The sequence shown here is derived from an EMBL/GenBank/DDBJ whole genome shotgun (WGS) entry which is preliminary data.</text>
</comment>
<proteinExistence type="predicted"/>
<protein>
    <submittedName>
        <fullName evidence="1">Uncharacterized protein</fullName>
    </submittedName>
</protein>
<gene>
    <name evidence="1" type="ORF">N7460_005938</name>
</gene>
<accession>A0AAD6IFX4</accession>
<dbReference type="EMBL" id="JAQJZL010000004">
    <property type="protein sequence ID" value="KAJ6044583.1"/>
    <property type="molecule type" value="Genomic_DNA"/>
</dbReference>
<dbReference type="AlphaFoldDB" id="A0AAD6IFX4"/>
<name>A0AAD6IFX4_PENCN</name>
<reference evidence="1" key="1">
    <citation type="journal article" date="2023" name="IMA Fungus">
        <title>Comparative genomic study of the Penicillium genus elucidates a diverse pangenome and 15 lateral gene transfer events.</title>
        <authorList>
            <person name="Petersen C."/>
            <person name="Sorensen T."/>
            <person name="Nielsen M.R."/>
            <person name="Sondergaard T.E."/>
            <person name="Sorensen J.L."/>
            <person name="Fitzpatrick D.A."/>
            <person name="Frisvad J.C."/>
            <person name="Nielsen K.L."/>
        </authorList>
    </citation>
    <scope>NUCLEOTIDE SEQUENCE</scope>
    <source>
        <strain evidence="1">IBT 15450</strain>
    </source>
</reference>
<reference evidence="1" key="2">
    <citation type="submission" date="2023-01" db="EMBL/GenBank/DDBJ databases">
        <authorList>
            <person name="Petersen C."/>
        </authorList>
    </citation>
    <scope>NUCLEOTIDE SEQUENCE</scope>
    <source>
        <strain evidence="1">IBT 15450</strain>
    </source>
</reference>
<sequence length="138" mass="16333">MSYSDMIEMAPNQWSQRGMFIRDGQVCPEDFRLTNLGAMIHYITVQFDEFDSFLSDEELIERAINMIQQREAMVTDYNHHRGYAWYVSFPVIKGAGYELDYDDAYETAEIYARRTLEDIIQVLNTFFFIFTHDALYCS</sequence>